<accession>A0AAN5I983</accession>
<dbReference type="CDD" id="cd18186">
    <property type="entry name" value="BTB_POZ_ZBTB_KLHL-like"/>
    <property type="match status" value="1"/>
</dbReference>
<gene>
    <name evidence="2" type="ORF">PMAYCL1PPCAC_24946</name>
</gene>
<dbReference type="Proteomes" id="UP001328107">
    <property type="component" value="Unassembled WGS sequence"/>
</dbReference>
<protein>
    <recommendedName>
        <fullName evidence="1">BTB domain-containing protein</fullName>
    </recommendedName>
</protein>
<dbReference type="InterPro" id="IPR002083">
    <property type="entry name" value="MATH/TRAF_dom"/>
</dbReference>
<feature type="non-terminal residue" evidence="2">
    <location>
        <position position="1"/>
    </location>
</feature>
<dbReference type="Gene3D" id="2.60.210.10">
    <property type="entry name" value="Apoptosis, Tumor Necrosis Factor Receptor Associated Protein 2, Chain A"/>
    <property type="match status" value="1"/>
</dbReference>
<comment type="caution">
    <text evidence="2">The sequence shown here is derived from an EMBL/GenBank/DDBJ whole genome shotgun (WGS) entry which is preliminary data.</text>
</comment>
<name>A0AAN5I983_9BILA</name>
<evidence type="ECO:0000313" key="2">
    <source>
        <dbReference type="EMBL" id="GMR54751.1"/>
    </source>
</evidence>
<dbReference type="AlphaFoldDB" id="A0AAN5I983"/>
<evidence type="ECO:0000313" key="3">
    <source>
        <dbReference type="Proteomes" id="UP001328107"/>
    </source>
</evidence>
<dbReference type="PANTHER" id="PTHR47022">
    <property type="entry name" value="BTB AND MATH DOMAIN-CONTAINING PROTEIN 36-RELATED"/>
    <property type="match status" value="1"/>
</dbReference>
<proteinExistence type="predicted"/>
<feature type="domain" description="BTB" evidence="1">
    <location>
        <begin position="189"/>
        <end position="256"/>
    </location>
</feature>
<reference evidence="3" key="1">
    <citation type="submission" date="2022-10" db="EMBL/GenBank/DDBJ databases">
        <title>Genome assembly of Pristionchus species.</title>
        <authorList>
            <person name="Yoshida K."/>
            <person name="Sommer R.J."/>
        </authorList>
    </citation>
    <scope>NUCLEOTIDE SEQUENCE [LARGE SCALE GENOMIC DNA]</scope>
    <source>
        <strain evidence="3">RS5460</strain>
    </source>
</reference>
<dbReference type="SUPFAM" id="SSF49599">
    <property type="entry name" value="TRAF domain-like"/>
    <property type="match status" value="1"/>
</dbReference>
<dbReference type="SUPFAM" id="SSF54695">
    <property type="entry name" value="POZ domain"/>
    <property type="match status" value="1"/>
</dbReference>
<dbReference type="Gene3D" id="3.30.710.10">
    <property type="entry name" value="Potassium Channel Kv1.1, Chain A"/>
    <property type="match status" value="1"/>
</dbReference>
<dbReference type="InterPro" id="IPR011333">
    <property type="entry name" value="SKP1/BTB/POZ_sf"/>
</dbReference>
<organism evidence="2 3">
    <name type="scientific">Pristionchus mayeri</name>
    <dbReference type="NCBI Taxonomy" id="1317129"/>
    <lineage>
        <taxon>Eukaryota</taxon>
        <taxon>Metazoa</taxon>
        <taxon>Ecdysozoa</taxon>
        <taxon>Nematoda</taxon>
        <taxon>Chromadorea</taxon>
        <taxon>Rhabditida</taxon>
        <taxon>Rhabditina</taxon>
        <taxon>Diplogasteromorpha</taxon>
        <taxon>Diplogasteroidea</taxon>
        <taxon>Neodiplogasteridae</taxon>
        <taxon>Pristionchus</taxon>
    </lineage>
</organism>
<dbReference type="PROSITE" id="PS50097">
    <property type="entry name" value="BTB"/>
    <property type="match status" value="1"/>
</dbReference>
<dbReference type="Pfam" id="PF00651">
    <property type="entry name" value="BTB"/>
    <property type="match status" value="1"/>
</dbReference>
<sequence>SPLFIMKPEVKVVSSGFRRSQSPPRKIMRTDETVMKITPPDGVIRFEVSSVSSMMTTKDVAYAPNMYVRGVPWMASVYHGRHLHFALKCRLRESRPWSVDLEADFTLFHSDPTKNITAKIRQPFSYKDETTWRYTVDDEFFNPENNEGFIKDDKYTIEVRFWVSNMRGTRFTHRSRPRIDFDYLRHSHHDVVLVVGEEKIYACKGILAVHSSFFNELFFGEHSDKNKSEFELDDVDREEFIELLNVIYPSNNKITVDSAEYLLKLGDRYKIMVVVDRVVNFLIDSDAVSPENKLRIADKYKLSELQKKCLSSLRRSDFTRIEESAIFKNLSDAMKLAFYERHFSLFNRYSDRYEHSPCSCC</sequence>
<evidence type="ECO:0000259" key="1">
    <source>
        <dbReference type="PROSITE" id="PS50097"/>
    </source>
</evidence>
<dbReference type="SMART" id="SM00225">
    <property type="entry name" value="BTB"/>
    <property type="match status" value="1"/>
</dbReference>
<dbReference type="InterPro" id="IPR008974">
    <property type="entry name" value="TRAF-like"/>
</dbReference>
<dbReference type="PANTHER" id="PTHR47022:SF1">
    <property type="entry name" value="BTB AND MATH DOMAIN-CONTAINING PROTEIN 36-RELATED"/>
    <property type="match status" value="1"/>
</dbReference>
<dbReference type="InterPro" id="IPR000210">
    <property type="entry name" value="BTB/POZ_dom"/>
</dbReference>
<dbReference type="EMBL" id="BTRK01000005">
    <property type="protein sequence ID" value="GMR54751.1"/>
    <property type="molecule type" value="Genomic_DNA"/>
</dbReference>
<dbReference type="Pfam" id="PF00917">
    <property type="entry name" value="MATH"/>
    <property type="match status" value="1"/>
</dbReference>
<keyword evidence="3" id="KW-1185">Reference proteome</keyword>